<accession>A0A0E9S248</accession>
<evidence type="ECO:0000313" key="1">
    <source>
        <dbReference type="EMBL" id="JAH35351.1"/>
    </source>
</evidence>
<name>A0A0E9S248_ANGAN</name>
<reference evidence="1" key="2">
    <citation type="journal article" date="2015" name="Fish Shellfish Immunol.">
        <title>Early steps in the European eel (Anguilla anguilla)-Vibrio vulnificus interaction in the gills: Role of the RtxA13 toxin.</title>
        <authorList>
            <person name="Callol A."/>
            <person name="Pajuelo D."/>
            <person name="Ebbesson L."/>
            <person name="Teles M."/>
            <person name="MacKenzie S."/>
            <person name="Amaro C."/>
        </authorList>
    </citation>
    <scope>NUCLEOTIDE SEQUENCE</scope>
</reference>
<sequence>MQQVKRKWLNMNLEAKKKVLISKKRIQPQQ</sequence>
<reference evidence="1" key="1">
    <citation type="submission" date="2014-11" db="EMBL/GenBank/DDBJ databases">
        <authorList>
            <person name="Amaro Gonzalez C."/>
        </authorList>
    </citation>
    <scope>NUCLEOTIDE SEQUENCE</scope>
</reference>
<protein>
    <submittedName>
        <fullName evidence="1">Uncharacterized protein</fullName>
    </submittedName>
</protein>
<dbReference type="EMBL" id="GBXM01073226">
    <property type="protein sequence ID" value="JAH35351.1"/>
    <property type="molecule type" value="Transcribed_RNA"/>
</dbReference>
<dbReference type="AlphaFoldDB" id="A0A0E9S248"/>
<organism evidence="1">
    <name type="scientific">Anguilla anguilla</name>
    <name type="common">European freshwater eel</name>
    <name type="synonym">Muraena anguilla</name>
    <dbReference type="NCBI Taxonomy" id="7936"/>
    <lineage>
        <taxon>Eukaryota</taxon>
        <taxon>Metazoa</taxon>
        <taxon>Chordata</taxon>
        <taxon>Craniata</taxon>
        <taxon>Vertebrata</taxon>
        <taxon>Euteleostomi</taxon>
        <taxon>Actinopterygii</taxon>
        <taxon>Neopterygii</taxon>
        <taxon>Teleostei</taxon>
        <taxon>Anguilliformes</taxon>
        <taxon>Anguillidae</taxon>
        <taxon>Anguilla</taxon>
    </lineage>
</organism>
<proteinExistence type="predicted"/>